<dbReference type="UniPathway" id="UPA00262">
    <property type="reaction ID" value="UER00211"/>
</dbReference>
<evidence type="ECO:0000256" key="15">
    <source>
        <dbReference type="RuleBase" id="RU003960"/>
    </source>
</evidence>
<evidence type="ECO:0000256" key="8">
    <source>
        <dbReference type="ARBA" id="ARBA00023027"/>
    </source>
</evidence>
<dbReference type="InterPro" id="IPR006366">
    <property type="entry name" value="CobA/CysG_C"/>
</dbReference>
<dbReference type="GO" id="GO:0019354">
    <property type="term" value="P:siroheme biosynthetic process"/>
    <property type="evidence" value="ECO:0007669"/>
    <property type="project" value="UniProtKB-UniPathway"/>
</dbReference>
<evidence type="ECO:0000259" key="17">
    <source>
        <dbReference type="Pfam" id="PF10414"/>
    </source>
</evidence>
<proteinExistence type="inferred from homology"/>
<evidence type="ECO:0000259" key="16">
    <source>
        <dbReference type="Pfam" id="PF00590"/>
    </source>
</evidence>
<dbReference type="Gene3D" id="3.40.50.720">
    <property type="entry name" value="NAD(P)-binding Rossmann-like Domain"/>
    <property type="match status" value="1"/>
</dbReference>
<dbReference type="AlphaFoldDB" id="A0A7W6PAP5"/>
<dbReference type="Gene3D" id="3.30.160.110">
    <property type="entry name" value="Siroheme synthase, domain 2"/>
    <property type="match status" value="1"/>
</dbReference>
<evidence type="ECO:0000256" key="10">
    <source>
        <dbReference type="ARBA" id="ARBA00023244"/>
    </source>
</evidence>
<dbReference type="NCBIfam" id="TIGR01469">
    <property type="entry name" value="cobA_cysG_Cterm"/>
    <property type="match status" value="1"/>
</dbReference>
<dbReference type="Gene3D" id="3.40.1010.10">
    <property type="entry name" value="Cobalt-precorrin-4 Transmethylase, Domain 1"/>
    <property type="match status" value="1"/>
</dbReference>
<evidence type="ECO:0000313" key="18">
    <source>
        <dbReference type="EMBL" id="MBB4123562.1"/>
    </source>
</evidence>
<dbReference type="NCBIfam" id="NF007922">
    <property type="entry name" value="PRK10637.1"/>
    <property type="match status" value="1"/>
</dbReference>
<comment type="catalytic activity">
    <reaction evidence="13">
        <text>precorrin-2 + NAD(+) = sirohydrochlorin + NADH + 2 H(+)</text>
        <dbReference type="Rhea" id="RHEA:15613"/>
        <dbReference type="ChEBI" id="CHEBI:15378"/>
        <dbReference type="ChEBI" id="CHEBI:57540"/>
        <dbReference type="ChEBI" id="CHEBI:57945"/>
        <dbReference type="ChEBI" id="CHEBI:58351"/>
        <dbReference type="ChEBI" id="CHEBI:58827"/>
        <dbReference type="EC" id="1.3.1.76"/>
    </reaction>
</comment>
<evidence type="ECO:0000256" key="9">
    <source>
        <dbReference type="ARBA" id="ARBA00023239"/>
    </source>
</evidence>
<evidence type="ECO:0000256" key="11">
    <source>
        <dbReference type="ARBA" id="ARBA00023268"/>
    </source>
</evidence>
<dbReference type="InterPro" id="IPR019478">
    <property type="entry name" value="Sirohaem_synthase_dimer_dom"/>
</dbReference>
<keyword evidence="3" id="KW-0169">Cobalamin biosynthesis</keyword>
<dbReference type="Proteomes" id="UP000530571">
    <property type="component" value="Unassembled WGS sequence"/>
</dbReference>
<feature type="domain" description="Sirohaem synthase dimerisation" evidence="17">
    <location>
        <begin position="167"/>
        <end position="217"/>
    </location>
</feature>
<keyword evidence="19" id="KW-1185">Reference proteome</keyword>
<dbReference type="Gene3D" id="3.30.950.10">
    <property type="entry name" value="Methyltransferase, Cobalt-precorrin-4 Transmethylase, Domain 2"/>
    <property type="match status" value="1"/>
</dbReference>
<sequence length="497" mass="53027">MATGRARTSVRMEALAVLPLFFQLKGKPVLVAGGSDAAAWKAELMAAAGADVTVFLGREAADEALLALEADGRVHLSGADWSTTDWTAFELALGDCENDTEAQAFRARAKAEGVPVNVIDKPAYCDFQFGSIVNRSPVVVGISTDGAAPILGQAIRRRIETQLPKALAEWAGLAARLRDAISLRMKPGGARRAFWEHFVDLIFSGASGPDERAEERLLARAEVIAMRPQTGSVTLVGAGPGDPELLTLKAMRVLQSADVILFDDLISPQVLELARREAKRMLVGKRGGRASCRQEDINRMMLDLARSGKRVVRLKSGDPSVFGRSGEEITELQHAGIPVSVIPGITAASALAAGTTTSLTHRDCAQSVRFVTGHSRKGELPTDIDWRAIADPTTTTMFYMGGRTAGEIGARLIKDGLPPETPVLIASNISRADEKRWHGTLAGLGDGMAEIGYDDPVLFGVGRVFTRKTAMTEAIAETRVLPLTPLGGAHSLSAFSR</sequence>
<dbReference type="PROSITE" id="PS00839">
    <property type="entry name" value="SUMT_1"/>
    <property type="match status" value="1"/>
</dbReference>
<comment type="pathway">
    <text evidence="12">Porphyrin-containing compound metabolism; siroheme biosynthesis; precorrin-2 from uroporphyrinogen III: step 1/1.</text>
</comment>
<dbReference type="EC" id="2.1.1.107" evidence="18"/>
<protein>
    <submittedName>
        <fullName evidence="18">Uroporphyrin-III C-methyltransferase/precorrin-2 dehydrogenase/sirohydrochlorin ferrochelatase</fullName>
        <ecNumber evidence="18">1.3.1.76</ecNumber>
        <ecNumber evidence="18">2.1.1.107</ecNumber>
        <ecNumber evidence="18">4.99.1.4</ecNumber>
    </submittedName>
</protein>
<evidence type="ECO:0000256" key="3">
    <source>
        <dbReference type="ARBA" id="ARBA00022573"/>
    </source>
</evidence>
<comment type="pathway">
    <text evidence="1">Porphyrin-containing compound metabolism; siroheme biosynthesis; sirohydrochlorin from precorrin-2: step 1/1.</text>
</comment>
<dbReference type="RefSeq" id="WP_246413998.1">
    <property type="nucleotide sequence ID" value="NZ_JACIDZ010000013.1"/>
</dbReference>
<dbReference type="Pfam" id="PF13241">
    <property type="entry name" value="NAD_binding_7"/>
    <property type="match status" value="1"/>
</dbReference>
<comment type="similarity">
    <text evidence="2 15">Belongs to the precorrin methyltransferase family.</text>
</comment>
<keyword evidence="4 15" id="KW-0489">Methyltransferase</keyword>
<dbReference type="PANTHER" id="PTHR45790:SF3">
    <property type="entry name" value="S-ADENOSYL-L-METHIONINE-DEPENDENT UROPORPHYRINOGEN III METHYLTRANSFERASE, CHLOROPLASTIC"/>
    <property type="match status" value="1"/>
</dbReference>
<dbReference type="InterPro" id="IPR000878">
    <property type="entry name" value="4pyrrol_Mease"/>
</dbReference>
<name>A0A7W6PAP5_9HYPH</name>
<evidence type="ECO:0000256" key="4">
    <source>
        <dbReference type="ARBA" id="ARBA00022603"/>
    </source>
</evidence>
<keyword evidence="7 18" id="KW-0560">Oxidoreductase</keyword>
<dbReference type="GO" id="GO:0043115">
    <property type="term" value="F:precorrin-2 dehydrogenase activity"/>
    <property type="evidence" value="ECO:0007669"/>
    <property type="project" value="UniProtKB-EC"/>
</dbReference>
<evidence type="ECO:0000256" key="5">
    <source>
        <dbReference type="ARBA" id="ARBA00022679"/>
    </source>
</evidence>
<evidence type="ECO:0000256" key="13">
    <source>
        <dbReference type="ARBA" id="ARBA00047561"/>
    </source>
</evidence>
<accession>A0A7W6PAP5</accession>
<dbReference type="SUPFAM" id="SSF51735">
    <property type="entry name" value="NAD(P)-binding Rossmann-fold domains"/>
    <property type="match status" value="1"/>
</dbReference>
<dbReference type="GO" id="GO:0051287">
    <property type="term" value="F:NAD binding"/>
    <property type="evidence" value="ECO:0007669"/>
    <property type="project" value="InterPro"/>
</dbReference>
<dbReference type="PROSITE" id="PS00840">
    <property type="entry name" value="SUMT_2"/>
    <property type="match status" value="1"/>
</dbReference>
<dbReference type="CDD" id="cd11642">
    <property type="entry name" value="SUMT"/>
    <property type="match status" value="1"/>
</dbReference>
<evidence type="ECO:0000256" key="1">
    <source>
        <dbReference type="ARBA" id="ARBA00005010"/>
    </source>
</evidence>
<dbReference type="InterPro" id="IPR035996">
    <property type="entry name" value="4pyrrol_Methylase_sf"/>
</dbReference>
<dbReference type="GO" id="GO:0032259">
    <property type="term" value="P:methylation"/>
    <property type="evidence" value="ECO:0007669"/>
    <property type="project" value="UniProtKB-KW"/>
</dbReference>
<keyword evidence="9 18" id="KW-0456">Lyase</keyword>
<evidence type="ECO:0000313" key="19">
    <source>
        <dbReference type="Proteomes" id="UP000530571"/>
    </source>
</evidence>
<feature type="active site" description="Proton acceptor" evidence="14">
    <location>
        <position position="263"/>
    </location>
</feature>
<evidence type="ECO:0000256" key="7">
    <source>
        <dbReference type="ARBA" id="ARBA00023002"/>
    </source>
</evidence>
<dbReference type="InterPro" id="IPR050161">
    <property type="entry name" value="Siro_Cobalamin_biosynth"/>
</dbReference>
<dbReference type="GO" id="GO:0051266">
    <property type="term" value="F:sirohydrochlorin ferrochelatase activity"/>
    <property type="evidence" value="ECO:0007669"/>
    <property type="project" value="UniProtKB-EC"/>
</dbReference>
<evidence type="ECO:0000256" key="12">
    <source>
        <dbReference type="ARBA" id="ARBA00025705"/>
    </source>
</evidence>
<evidence type="ECO:0000256" key="6">
    <source>
        <dbReference type="ARBA" id="ARBA00022691"/>
    </source>
</evidence>
<dbReference type="GO" id="GO:0009236">
    <property type="term" value="P:cobalamin biosynthetic process"/>
    <property type="evidence" value="ECO:0007669"/>
    <property type="project" value="UniProtKB-KW"/>
</dbReference>
<evidence type="ECO:0000256" key="14">
    <source>
        <dbReference type="PIRSR" id="PIRSR036426-1"/>
    </source>
</evidence>
<keyword evidence="5 15" id="KW-0808">Transferase</keyword>
<dbReference type="Pfam" id="PF00590">
    <property type="entry name" value="TP_methylase"/>
    <property type="match status" value="1"/>
</dbReference>
<dbReference type="EC" id="4.99.1.4" evidence="18"/>
<gene>
    <name evidence="18" type="ORF">GGR30_003510</name>
</gene>
<reference evidence="18 19" key="1">
    <citation type="submission" date="2020-08" db="EMBL/GenBank/DDBJ databases">
        <title>Genomic Encyclopedia of Type Strains, Phase IV (KMG-IV): sequencing the most valuable type-strain genomes for metagenomic binning, comparative biology and taxonomic classification.</title>
        <authorList>
            <person name="Goeker M."/>
        </authorList>
    </citation>
    <scope>NUCLEOTIDE SEQUENCE [LARGE SCALE GENOMIC DNA]</scope>
    <source>
        <strain evidence="18 19">DSM 28101</strain>
    </source>
</reference>
<dbReference type="InterPro" id="IPR036291">
    <property type="entry name" value="NAD(P)-bd_dom_sf"/>
</dbReference>
<dbReference type="SUPFAM" id="SSF75615">
    <property type="entry name" value="Siroheme synthase middle domains-like"/>
    <property type="match status" value="1"/>
</dbReference>
<keyword evidence="10" id="KW-0627">Porphyrin biosynthesis</keyword>
<comment type="caution">
    <text evidence="18">The sequence shown here is derived from an EMBL/GenBank/DDBJ whole genome shotgun (WGS) entry which is preliminary data.</text>
</comment>
<dbReference type="PIRSF" id="PIRSF036426">
    <property type="entry name" value="Sirohaem_synth"/>
    <property type="match status" value="1"/>
</dbReference>
<evidence type="ECO:0000256" key="2">
    <source>
        <dbReference type="ARBA" id="ARBA00005879"/>
    </source>
</evidence>
<dbReference type="Pfam" id="PF10414">
    <property type="entry name" value="CysG_dimeriser"/>
    <property type="match status" value="1"/>
</dbReference>
<feature type="domain" description="Tetrapyrrole methylase" evidence="16">
    <location>
        <begin position="233"/>
        <end position="443"/>
    </location>
</feature>
<dbReference type="NCBIfam" id="NF004790">
    <property type="entry name" value="PRK06136.1"/>
    <property type="match status" value="1"/>
</dbReference>
<dbReference type="InterPro" id="IPR014777">
    <property type="entry name" value="4pyrrole_Mease_sub1"/>
</dbReference>
<dbReference type="GO" id="GO:0004851">
    <property type="term" value="F:uroporphyrin-III C-methyltransferase activity"/>
    <property type="evidence" value="ECO:0007669"/>
    <property type="project" value="UniProtKB-EC"/>
</dbReference>
<dbReference type="InterPro" id="IPR012409">
    <property type="entry name" value="Sirohaem_synth"/>
</dbReference>
<keyword evidence="8" id="KW-0520">NAD</keyword>
<organism evidence="18 19">
    <name type="scientific">Martelella radicis</name>
    <dbReference type="NCBI Taxonomy" id="1397476"/>
    <lineage>
        <taxon>Bacteria</taxon>
        <taxon>Pseudomonadati</taxon>
        <taxon>Pseudomonadota</taxon>
        <taxon>Alphaproteobacteria</taxon>
        <taxon>Hyphomicrobiales</taxon>
        <taxon>Aurantimonadaceae</taxon>
        <taxon>Martelella</taxon>
    </lineage>
</organism>
<dbReference type="PANTHER" id="PTHR45790">
    <property type="entry name" value="SIROHEME SYNTHASE-RELATED"/>
    <property type="match status" value="1"/>
</dbReference>
<dbReference type="EMBL" id="JACIDZ010000013">
    <property type="protein sequence ID" value="MBB4123562.1"/>
    <property type="molecule type" value="Genomic_DNA"/>
</dbReference>
<dbReference type="SUPFAM" id="SSF53790">
    <property type="entry name" value="Tetrapyrrole methylase"/>
    <property type="match status" value="1"/>
</dbReference>
<dbReference type="InterPro" id="IPR006367">
    <property type="entry name" value="Sirohaem_synthase_N"/>
</dbReference>
<dbReference type="InterPro" id="IPR014776">
    <property type="entry name" value="4pyrrole_Mease_sub2"/>
</dbReference>
<dbReference type="InterPro" id="IPR003043">
    <property type="entry name" value="Uropor_MeTrfase_CS"/>
</dbReference>
<dbReference type="FunFam" id="3.40.1010.10:FF:000001">
    <property type="entry name" value="Siroheme synthase"/>
    <property type="match status" value="1"/>
</dbReference>
<keyword evidence="11" id="KW-0511">Multifunctional enzyme</keyword>
<feature type="active site" description="Proton donor" evidence="14">
    <location>
        <position position="285"/>
    </location>
</feature>
<dbReference type="EC" id="1.3.1.76" evidence="18"/>
<dbReference type="NCBIfam" id="TIGR01470">
    <property type="entry name" value="cysG_Nterm"/>
    <property type="match status" value="1"/>
</dbReference>
<keyword evidence="6" id="KW-0949">S-adenosyl-L-methionine</keyword>